<evidence type="ECO:0000313" key="5">
    <source>
        <dbReference type="Proteomes" id="UP000683360"/>
    </source>
</evidence>
<evidence type="ECO:0000313" key="4">
    <source>
        <dbReference type="EMBL" id="CAG2195202.1"/>
    </source>
</evidence>
<dbReference type="GO" id="GO:0008270">
    <property type="term" value="F:zinc ion binding"/>
    <property type="evidence" value="ECO:0007669"/>
    <property type="project" value="UniProtKB-KW"/>
</dbReference>
<dbReference type="SUPFAM" id="SSF57845">
    <property type="entry name" value="B-box zinc-binding domain"/>
    <property type="match status" value="1"/>
</dbReference>
<dbReference type="Pfam" id="PF22586">
    <property type="entry name" value="ANCHR-like_BBOX"/>
    <property type="match status" value="1"/>
</dbReference>
<sequence>MAKSSGTLCGVCESQHVTTDATFWCPECDEGLCSTCLKYHNASKLLKNHETISVNNYRQLPSFVASVQHCCFEHDKKYQLYCLQHESPCCPLCVTTNHKKCDLKSLDEIVKDSKTSALFDDVKQRLNDIKDNLKRIVDDRDQNLSKVQLQKMKIQSEIQTMRDKINQHLNTVEQNILQDLGDMEKELVQRYDVFIQKLLKHTKSQKS</sequence>
<comment type="caution">
    <text evidence="4">The sequence shown here is derived from an EMBL/GenBank/DDBJ whole genome shotgun (WGS) entry which is preliminary data.</text>
</comment>
<keyword evidence="1" id="KW-0862">Zinc</keyword>
<dbReference type="SMART" id="SM00336">
    <property type="entry name" value="BBOX"/>
    <property type="match status" value="1"/>
</dbReference>
<dbReference type="PANTHER" id="PTHR25462:SF296">
    <property type="entry name" value="MEIOTIC P26, ISOFORM F"/>
    <property type="match status" value="1"/>
</dbReference>
<dbReference type="Gene3D" id="3.30.160.60">
    <property type="entry name" value="Classic Zinc Finger"/>
    <property type="match status" value="1"/>
</dbReference>
<dbReference type="PANTHER" id="PTHR25462">
    <property type="entry name" value="BONUS, ISOFORM C-RELATED"/>
    <property type="match status" value="1"/>
</dbReference>
<dbReference type="AlphaFoldDB" id="A0A8S3QKI5"/>
<dbReference type="OrthoDB" id="6158932at2759"/>
<dbReference type="Proteomes" id="UP000683360">
    <property type="component" value="Unassembled WGS sequence"/>
</dbReference>
<dbReference type="InterPro" id="IPR000315">
    <property type="entry name" value="Znf_B-box"/>
</dbReference>
<keyword evidence="5" id="KW-1185">Reference proteome</keyword>
<name>A0A8S3QKI5_MYTED</name>
<feature type="domain" description="B box-type" evidence="3">
    <location>
        <begin position="4"/>
        <end position="54"/>
    </location>
</feature>
<dbReference type="EMBL" id="CAJPWZ010000510">
    <property type="protein sequence ID" value="CAG2195202.1"/>
    <property type="molecule type" value="Genomic_DNA"/>
</dbReference>
<feature type="coiled-coil region" evidence="2">
    <location>
        <begin position="119"/>
        <end position="164"/>
    </location>
</feature>
<evidence type="ECO:0000259" key="3">
    <source>
        <dbReference type="PROSITE" id="PS50119"/>
    </source>
</evidence>
<organism evidence="4 5">
    <name type="scientific">Mytilus edulis</name>
    <name type="common">Blue mussel</name>
    <dbReference type="NCBI Taxonomy" id="6550"/>
    <lineage>
        <taxon>Eukaryota</taxon>
        <taxon>Metazoa</taxon>
        <taxon>Spiralia</taxon>
        <taxon>Lophotrochozoa</taxon>
        <taxon>Mollusca</taxon>
        <taxon>Bivalvia</taxon>
        <taxon>Autobranchia</taxon>
        <taxon>Pteriomorphia</taxon>
        <taxon>Mytilida</taxon>
        <taxon>Mytiloidea</taxon>
        <taxon>Mytilidae</taxon>
        <taxon>Mytilinae</taxon>
        <taxon>Mytilus</taxon>
    </lineage>
</organism>
<evidence type="ECO:0000256" key="2">
    <source>
        <dbReference type="SAM" id="Coils"/>
    </source>
</evidence>
<dbReference type="InterPro" id="IPR047153">
    <property type="entry name" value="TRIM45/56/19-like"/>
</dbReference>
<dbReference type="CDD" id="cd19757">
    <property type="entry name" value="Bbox1"/>
    <property type="match status" value="1"/>
</dbReference>
<accession>A0A8S3QKI5</accession>
<keyword evidence="2" id="KW-0175">Coiled coil</keyword>
<dbReference type="Gene3D" id="4.10.830.40">
    <property type="match status" value="1"/>
</dbReference>
<gene>
    <name evidence="4" type="ORF">MEDL_10190</name>
</gene>
<keyword evidence="1" id="KW-0479">Metal-binding</keyword>
<protein>
    <recommendedName>
        <fullName evidence="3">B box-type domain-containing protein</fullName>
    </recommendedName>
</protein>
<reference evidence="4" key="1">
    <citation type="submission" date="2021-03" db="EMBL/GenBank/DDBJ databases">
        <authorList>
            <person name="Bekaert M."/>
        </authorList>
    </citation>
    <scope>NUCLEOTIDE SEQUENCE</scope>
</reference>
<keyword evidence="1" id="KW-0863">Zinc-finger</keyword>
<proteinExistence type="predicted"/>
<dbReference type="PROSITE" id="PS50119">
    <property type="entry name" value="ZF_BBOX"/>
    <property type="match status" value="1"/>
</dbReference>
<evidence type="ECO:0000256" key="1">
    <source>
        <dbReference type="PROSITE-ProRule" id="PRU00024"/>
    </source>
</evidence>